<protein>
    <submittedName>
        <fullName evidence="2">15887_t:CDS:1</fullName>
    </submittedName>
</protein>
<sequence>WRGRGPYELLYHSSPTSRATKLVWGIDDPTSLSDVRQTTDDPTSLSDRTESRTQMTLRAYNDLARDWEEEHKSDGMIDEPLFYINQPTFTNGGNNFNLSGNTKYGTFNSGTYEKHDQEDDHKKTKCAKIDHFFPRDVTRSQLQKNDYTDYTGEKSVLLSPPQDTQDDYAKDPEYFDKLVDDVDLAYIEGEEEPIPPPPKSRVPVDPVEKSWDSFTIDEIDIAKCFSSLRKSLPKTSYEVHPQYWGVLDLTGQHKPTKKMFSTKWNDLVNDFRLDIGWKMVNLNQSEYDLFDNMEDLKAQQALPILNAHLTILKSMSLDPNQEKFQKLWSEQQLVASQERRRQEQDPNDERARAGQKTDIIIVLPTGPALEGFICEVSGGLPAGCPKKIWTDKLKLMIGMRDMINRVMKTFPGLPPADYMKVIVFGCQVIGLQMNFYAMDVRTSGIYRFGIIDKVSLPASSKELPAYEAVHTMLRSLEHRLKKLTDYCTVLNVKHAKLRRKRDYIYQEDNLAFSNNSPNSSPQKKKIRS</sequence>
<proteinExistence type="predicted"/>
<keyword evidence="3" id="KW-1185">Reference proteome</keyword>
<evidence type="ECO:0000313" key="3">
    <source>
        <dbReference type="Proteomes" id="UP000789375"/>
    </source>
</evidence>
<organism evidence="2 3">
    <name type="scientific">Funneliformis mosseae</name>
    <name type="common">Endomycorrhizal fungus</name>
    <name type="synonym">Glomus mosseae</name>
    <dbReference type="NCBI Taxonomy" id="27381"/>
    <lineage>
        <taxon>Eukaryota</taxon>
        <taxon>Fungi</taxon>
        <taxon>Fungi incertae sedis</taxon>
        <taxon>Mucoromycota</taxon>
        <taxon>Glomeromycotina</taxon>
        <taxon>Glomeromycetes</taxon>
        <taxon>Glomerales</taxon>
        <taxon>Glomeraceae</taxon>
        <taxon>Funneliformis</taxon>
    </lineage>
</organism>
<dbReference type="EMBL" id="CAJVPP010011927">
    <property type="protein sequence ID" value="CAG8716020.1"/>
    <property type="molecule type" value="Genomic_DNA"/>
</dbReference>
<accession>A0A9N9I1J2</accession>
<dbReference type="Proteomes" id="UP000789375">
    <property type="component" value="Unassembled WGS sequence"/>
</dbReference>
<feature type="region of interest" description="Disordered" evidence="1">
    <location>
        <begin position="30"/>
        <end position="51"/>
    </location>
</feature>
<feature type="non-terminal residue" evidence="2">
    <location>
        <position position="528"/>
    </location>
</feature>
<evidence type="ECO:0000256" key="1">
    <source>
        <dbReference type="SAM" id="MobiDB-lite"/>
    </source>
</evidence>
<reference evidence="2" key="1">
    <citation type="submission" date="2021-06" db="EMBL/GenBank/DDBJ databases">
        <authorList>
            <person name="Kallberg Y."/>
            <person name="Tangrot J."/>
            <person name="Rosling A."/>
        </authorList>
    </citation>
    <scope>NUCLEOTIDE SEQUENCE</scope>
    <source>
        <strain evidence="2">87-6 pot B 2015</strain>
    </source>
</reference>
<comment type="caution">
    <text evidence="2">The sequence shown here is derived from an EMBL/GenBank/DDBJ whole genome shotgun (WGS) entry which is preliminary data.</text>
</comment>
<evidence type="ECO:0000313" key="2">
    <source>
        <dbReference type="EMBL" id="CAG8716020.1"/>
    </source>
</evidence>
<dbReference type="AlphaFoldDB" id="A0A9N9I1J2"/>
<name>A0A9N9I1J2_FUNMO</name>
<gene>
    <name evidence="2" type="ORF">FMOSSE_LOCUS14642</name>
</gene>